<dbReference type="Gene3D" id="1.10.10.10">
    <property type="entry name" value="Winged helix-like DNA-binding domain superfamily/Winged helix DNA-binding domain"/>
    <property type="match status" value="1"/>
</dbReference>
<dbReference type="Gene3D" id="1.10.1740.10">
    <property type="match status" value="1"/>
</dbReference>
<dbReference type="EMBL" id="BSPB01000010">
    <property type="protein sequence ID" value="GLS14327.1"/>
    <property type="molecule type" value="Genomic_DNA"/>
</dbReference>
<keyword evidence="3" id="KW-0731">Sigma factor</keyword>
<dbReference type="Pfam" id="PF08281">
    <property type="entry name" value="Sigma70_r4_2"/>
    <property type="match status" value="1"/>
</dbReference>
<accession>A0ABQ6C217</accession>
<organism evidence="7 8">
    <name type="scientific">Hydrogenophaga electricum</name>
    <dbReference type="NCBI Taxonomy" id="1230953"/>
    <lineage>
        <taxon>Bacteria</taxon>
        <taxon>Pseudomonadati</taxon>
        <taxon>Pseudomonadota</taxon>
        <taxon>Betaproteobacteria</taxon>
        <taxon>Burkholderiales</taxon>
        <taxon>Comamonadaceae</taxon>
        <taxon>Hydrogenophaga</taxon>
    </lineage>
</organism>
<comment type="caution">
    <text evidence="7">The sequence shown here is derived from an EMBL/GenBank/DDBJ whole genome shotgun (WGS) entry which is preliminary data.</text>
</comment>
<evidence type="ECO:0000256" key="3">
    <source>
        <dbReference type="ARBA" id="ARBA00023082"/>
    </source>
</evidence>
<evidence type="ECO:0008006" key="9">
    <source>
        <dbReference type="Google" id="ProtNLM"/>
    </source>
</evidence>
<dbReference type="PANTHER" id="PTHR43133:SF63">
    <property type="entry name" value="RNA POLYMERASE SIGMA FACTOR FECI-RELATED"/>
    <property type="match status" value="1"/>
</dbReference>
<sequence>MIREPGGGAVANAVVPRNDLYLASLYARWHAPVMRMLRRYFGSPAEVEDAAQEVFVRMAAAGKALAPDEEQPYLRQTLRSVAAQAWHKGPVAQGVQLVSYADCEDELHAVPQDAGIGQGLEQRQRLARLHQAVTELPQRQREAFLLHRVEGYTVQETADQMGISLRMVVKHLARAVAYCETRVQFANVEQMKRLQSVHAMLSADDGEPSGAAGAGGGSL</sequence>
<name>A0ABQ6C217_9BURK</name>
<dbReference type="SUPFAM" id="SSF88946">
    <property type="entry name" value="Sigma2 domain of RNA polymerase sigma factors"/>
    <property type="match status" value="1"/>
</dbReference>
<evidence type="ECO:0000259" key="5">
    <source>
        <dbReference type="Pfam" id="PF04542"/>
    </source>
</evidence>
<keyword evidence="4" id="KW-0804">Transcription</keyword>
<dbReference type="InterPro" id="IPR007627">
    <property type="entry name" value="RNA_pol_sigma70_r2"/>
</dbReference>
<keyword evidence="8" id="KW-1185">Reference proteome</keyword>
<dbReference type="InterPro" id="IPR013324">
    <property type="entry name" value="RNA_pol_sigma_r3/r4-like"/>
</dbReference>
<evidence type="ECO:0000313" key="7">
    <source>
        <dbReference type="EMBL" id="GLS14327.1"/>
    </source>
</evidence>
<feature type="domain" description="RNA polymerase sigma-70 region 2" evidence="5">
    <location>
        <begin position="25"/>
        <end position="86"/>
    </location>
</feature>
<evidence type="ECO:0000259" key="6">
    <source>
        <dbReference type="Pfam" id="PF08281"/>
    </source>
</evidence>
<proteinExistence type="inferred from homology"/>
<dbReference type="InterPro" id="IPR036388">
    <property type="entry name" value="WH-like_DNA-bd_sf"/>
</dbReference>
<evidence type="ECO:0000256" key="2">
    <source>
        <dbReference type="ARBA" id="ARBA00023015"/>
    </source>
</evidence>
<comment type="similarity">
    <text evidence="1">Belongs to the sigma-70 factor family. ECF subfamily.</text>
</comment>
<gene>
    <name evidence="7" type="ORF">GCM10007935_17580</name>
</gene>
<dbReference type="CDD" id="cd06171">
    <property type="entry name" value="Sigma70_r4"/>
    <property type="match status" value="1"/>
</dbReference>
<evidence type="ECO:0000256" key="1">
    <source>
        <dbReference type="ARBA" id="ARBA00010641"/>
    </source>
</evidence>
<dbReference type="InterPro" id="IPR039425">
    <property type="entry name" value="RNA_pol_sigma-70-like"/>
</dbReference>
<dbReference type="NCBIfam" id="TIGR02937">
    <property type="entry name" value="sigma70-ECF"/>
    <property type="match status" value="1"/>
</dbReference>
<dbReference type="SUPFAM" id="SSF88659">
    <property type="entry name" value="Sigma3 and sigma4 domains of RNA polymerase sigma factors"/>
    <property type="match status" value="1"/>
</dbReference>
<dbReference type="InterPro" id="IPR013249">
    <property type="entry name" value="RNA_pol_sigma70_r4_t2"/>
</dbReference>
<dbReference type="Pfam" id="PF04542">
    <property type="entry name" value="Sigma70_r2"/>
    <property type="match status" value="1"/>
</dbReference>
<feature type="domain" description="RNA polymerase sigma factor 70 region 4 type 2" evidence="6">
    <location>
        <begin position="127"/>
        <end position="178"/>
    </location>
</feature>
<keyword evidence="2" id="KW-0805">Transcription regulation</keyword>
<dbReference type="InterPro" id="IPR013325">
    <property type="entry name" value="RNA_pol_sigma_r2"/>
</dbReference>
<protein>
    <recommendedName>
        <fullName evidence="9">RNA polymerase subunit sigma-24</fullName>
    </recommendedName>
</protein>
<evidence type="ECO:0000256" key="4">
    <source>
        <dbReference type="ARBA" id="ARBA00023163"/>
    </source>
</evidence>
<dbReference type="RefSeq" id="WP_234267645.1">
    <property type="nucleotide sequence ID" value="NZ_BSPB01000010.1"/>
</dbReference>
<dbReference type="Proteomes" id="UP001156903">
    <property type="component" value="Unassembled WGS sequence"/>
</dbReference>
<reference evidence="8" key="1">
    <citation type="journal article" date="2019" name="Int. J. Syst. Evol. Microbiol.">
        <title>The Global Catalogue of Microorganisms (GCM) 10K type strain sequencing project: providing services to taxonomists for standard genome sequencing and annotation.</title>
        <authorList>
            <consortium name="The Broad Institute Genomics Platform"/>
            <consortium name="The Broad Institute Genome Sequencing Center for Infectious Disease"/>
            <person name="Wu L."/>
            <person name="Ma J."/>
        </authorList>
    </citation>
    <scope>NUCLEOTIDE SEQUENCE [LARGE SCALE GENOMIC DNA]</scope>
    <source>
        <strain evidence="8">NBRC 109341</strain>
    </source>
</reference>
<dbReference type="PANTHER" id="PTHR43133">
    <property type="entry name" value="RNA POLYMERASE ECF-TYPE SIGMA FACTO"/>
    <property type="match status" value="1"/>
</dbReference>
<evidence type="ECO:0000313" key="8">
    <source>
        <dbReference type="Proteomes" id="UP001156903"/>
    </source>
</evidence>
<dbReference type="InterPro" id="IPR014284">
    <property type="entry name" value="RNA_pol_sigma-70_dom"/>
</dbReference>